<keyword evidence="5" id="KW-1185">Reference proteome</keyword>
<feature type="domain" description="FlgD/Vpr Ig-like" evidence="3">
    <location>
        <begin position="74"/>
        <end position="133"/>
    </location>
</feature>
<accession>A0ABU4VKS2</accession>
<evidence type="ECO:0000313" key="5">
    <source>
        <dbReference type="Proteomes" id="UP001277761"/>
    </source>
</evidence>
<dbReference type="RefSeq" id="WP_319954593.1">
    <property type="nucleotide sequence ID" value="NZ_JAXAVX010000006.1"/>
</dbReference>
<organism evidence="4 5">
    <name type="scientific">Patulibacter brassicae</name>
    <dbReference type="NCBI Taxonomy" id="1705717"/>
    <lineage>
        <taxon>Bacteria</taxon>
        <taxon>Bacillati</taxon>
        <taxon>Actinomycetota</taxon>
        <taxon>Thermoleophilia</taxon>
        <taxon>Solirubrobacterales</taxon>
        <taxon>Patulibacteraceae</taxon>
        <taxon>Patulibacter</taxon>
    </lineage>
</organism>
<reference evidence="4 5" key="1">
    <citation type="submission" date="2023-11" db="EMBL/GenBank/DDBJ databases">
        <authorList>
            <person name="Xu M."/>
            <person name="Jiang T."/>
        </authorList>
    </citation>
    <scope>NUCLEOTIDE SEQUENCE [LARGE SCALE GENOMIC DNA]</scope>
    <source>
        <strain evidence="4 5">SD</strain>
    </source>
</reference>
<evidence type="ECO:0000259" key="3">
    <source>
        <dbReference type="Pfam" id="PF13860"/>
    </source>
</evidence>
<dbReference type="Proteomes" id="UP001277761">
    <property type="component" value="Unassembled WGS sequence"/>
</dbReference>
<feature type="region of interest" description="Disordered" evidence="1">
    <location>
        <begin position="140"/>
        <end position="170"/>
    </location>
</feature>
<comment type="caution">
    <text evidence="4">The sequence shown here is derived from an EMBL/GenBank/DDBJ whole genome shotgun (WGS) entry which is preliminary data.</text>
</comment>
<keyword evidence="2" id="KW-0472">Membrane</keyword>
<proteinExistence type="predicted"/>
<dbReference type="Pfam" id="PF13860">
    <property type="entry name" value="FlgD_ig"/>
    <property type="match status" value="1"/>
</dbReference>
<feature type="region of interest" description="Disordered" evidence="1">
    <location>
        <begin position="460"/>
        <end position="483"/>
    </location>
</feature>
<keyword evidence="2" id="KW-0812">Transmembrane</keyword>
<name>A0ABU4VKS2_9ACTN</name>
<feature type="transmembrane region" description="Helical" evidence="2">
    <location>
        <begin position="15"/>
        <end position="36"/>
    </location>
</feature>
<evidence type="ECO:0000313" key="4">
    <source>
        <dbReference type="EMBL" id="MDX8152437.1"/>
    </source>
</evidence>
<dbReference type="EMBL" id="JAXAVX010000006">
    <property type="protein sequence ID" value="MDX8152437.1"/>
    <property type="molecule type" value="Genomic_DNA"/>
</dbReference>
<keyword evidence="2" id="KW-1133">Transmembrane helix</keyword>
<evidence type="ECO:0000256" key="1">
    <source>
        <dbReference type="SAM" id="MobiDB-lite"/>
    </source>
</evidence>
<protein>
    <submittedName>
        <fullName evidence="4">FlgD immunoglobulin-like domain containing protein</fullName>
    </submittedName>
</protein>
<dbReference type="Gene3D" id="2.60.40.4070">
    <property type="match status" value="1"/>
</dbReference>
<gene>
    <name evidence="4" type="ORF">SK069_12585</name>
</gene>
<evidence type="ECO:0000256" key="2">
    <source>
        <dbReference type="SAM" id="Phobius"/>
    </source>
</evidence>
<sequence>MSAPAPDPDARGGPLTAATVLFALLVVGAVGAFFVAQKLKNQPAVVGGQRFAKSFSPNGDGRRESVTFGFFVKRSTSITVEVVDAGGRTVRTLEEGRRVQAYRRQRLRWDGRQDDGRIAEDGRYRFKVTLTDEGRSIVTPGSFAVDTTPPRPRVRRLGDQRGSRPMLLPTANRKPFRADLVLRGWYPQARIVRTSPGPARIVRRLPVRVTREADGGTLVGGRPRSIAGEAIWDGTLPDGRPAPPGTYVLQVCVRDQAANLGCGPRAGDRDAGLPQAEPDGGYHGRGGITVRPIGVQPRLDPVDGDHRLTFFVDARGRRYQWVLRRIGARRDAVVARGSSREPLLRPRTRSARSAGYVLAVSVDGERGLERVEVPAVATDSRAQRVLVVLPAITWVGRVALDDDGDGLVDVLGNGPRSQVRRGRVMTGLPQGFDDVRAVLRWLAAEGIRYDLTTDLALAAQGGDGPGTADGSSPREGGGGPRLDGHRGVLLVGEHRWTTTGLADRLRRYVRDGGSVGVLDPAALHRTVTLGASRLRRPGPPTADDAFGIASAGAVRLDGPLQIDGDEIGLFTGTDGRFDGYATGWPARLPDGATKVAGAVDGRDRLIVAGVRIGRGLVLRTGLPAFASRLAGDRDTSELLGSAWRRLSR</sequence>
<dbReference type="InterPro" id="IPR025965">
    <property type="entry name" value="FlgD/Vpr_Ig-like"/>
</dbReference>